<protein>
    <submittedName>
        <fullName evidence="1">Uncharacterized protein</fullName>
    </submittedName>
</protein>
<proteinExistence type="predicted"/>
<comment type="caution">
    <text evidence="1">The sequence shown here is derived from an EMBL/GenBank/DDBJ whole genome shotgun (WGS) entry which is preliminary data.</text>
</comment>
<dbReference type="AlphaFoldDB" id="A0A7W7ZHW8"/>
<evidence type="ECO:0000313" key="2">
    <source>
        <dbReference type="Proteomes" id="UP000540989"/>
    </source>
</evidence>
<dbReference type="EMBL" id="JACHIP010000010">
    <property type="protein sequence ID" value="MBB5060217.1"/>
    <property type="molecule type" value="Genomic_DNA"/>
</dbReference>
<evidence type="ECO:0000313" key="1">
    <source>
        <dbReference type="EMBL" id="MBB5060217.1"/>
    </source>
</evidence>
<dbReference type="Proteomes" id="UP000540989">
    <property type="component" value="Unassembled WGS sequence"/>
</dbReference>
<accession>A0A7W7ZHW8</accession>
<organism evidence="1 2">
    <name type="scientific">Granulicella aggregans</name>
    <dbReference type="NCBI Taxonomy" id="474949"/>
    <lineage>
        <taxon>Bacteria</taxon>
        <taxon>Pseudomonadati</taxon>
        <taxon>Acidobacteriota</taxon>
        <taxon>Terriglobia</taxon>
        <taxon>Terriglobales</taxon>
        <taxon>Acidobacteriaceae</taxon>
        <taxon>Granulicella</taxon>
    </lineage>
</organism>
<keyword evidence="2" id="KW-1185">Reference proteome</keyword>
<gene>
    <name evidence="1" type="ORF">HDF16_004953</name>
</gene>
<sequence>MDREMSFEERTCSCGHIWLMLYCVPTERSENLICRCGTIFAKSVNGSITAVLLSPKERFTALRILCYIVGVALLQAKNLLRIKLAPDSWLSPHRIMAYRHLNAPVRSYIRID</sequence>
<name>A0A7W7ZHW8_9BACT</name>
<reference evidence="1 2" key="1">
    <citation type="submission" date="2020-08" db="EMBL/GenBank/DDBJ databases">
        <title>Genomic Encyclopedia of Type Strains, Phase IV (KMG-V): Genome sequencing to study the core and pangenomes of soil and plant-associated prokaryotes.</title>
        <authorList>
            <person name="Whitman W."/>
        </authorList>
    </citation>
    <scope>NUCLEOTIDE SEQUENCE [LARGE SCALE GENOMIC DNA]</scope>
    <source>
        <strain evidence="1 2">M8UP14</strain>
    </source>
</reference>